<evidence type="ECO:0000259" key="1">
    <source>
        <dbReference type="PROSITE" id="PS50076"/>
    </source>
</evidence>
<dbReference type="GO" id="GO:0071218">
    <property type="term" value="P:cellular response to misfolded protein"/>
    <property type="evidence" value="ECO:0007669"/>
    <property type="project" value="TreeGrafter"/>
</dbReference>
<dbReference type="PANTHER" id="PTHR43908:SF3">
    <property type="entry name" value="AT29763P-RELATED"/>
    <property type="match status" value="1"/>
</dbReference>
<dbReference type="SUPFAM" id="SSF46565">
    <property type="entry name" value="Chaperone J-domain"/>
    <property type="match status" value="1"/>
</dbReference>
<comment type="caution">
    <text evidence="2">The sequence shown here is derived from an EMBL/GenBank/DDBJ whole genome shotgun (WGS) entry which is preliminary data.</text>
</comment>
<dbReference type="SMART" id="SM00271">
    <property type="entry name" value="DnaJ"/>
    <property type="match status" value="1"/>
</dbReference>
<name>A0A820SVR9_9BILA</name>
<dbReference type="GO" id="GO:0030544">
    <property type="term" value="F:Hsp70 protein binding"/>
    <property type="evidence" value="ECO:0007669"/>
    <property type="project" value="TreeGrafter"/>
</dbReference>
<reference evidence="2" key="1">
    <citation type="submission" date="2021-02" db="EMBL/GenBank/DDBJ databases">
        <authorList>
            <person name="Nowell W R."/>
        </authorList>
    </citation>
    <scope>NUCLEOTIDE SEQUENCE</scope>
</reference>
<dbReference type="AlphaFoldDB" id="A0A820SVR9"/>
<dbReference type="InterPro" id="IPR036869">
    <property type="entry name" value="J_dom_sf"/>
</dbReference>
<dbReference type="PROSITE" id="PS50076">
    <property type="entry name" value="DNAJ_2"/>
    <property type="match status" value="1"/>
</dbReference>
<accession>A0A820SVR9</accession>
<dbReference type="GO" id="GO:0005789">
    <property type="term" value="C:endoplasmic reticulum membrane"/>
    <property type="evidence" value="ECO:0007669"/>
    <property type="project" value="TreeGrafter"/>
</dbReference>
<dbReference type="EMBL" id="CAJOAY010037550">
    <property type="protein sequence ID" value="CAF4464718.1"/>
    <property type="molecule type" value="Genomic_DNA"/>
</dbReference>
<dbReference type="FunFam" id="1.10.287.110:FF:000019">
    <property type="entry name" value="dnaJ homolog subfamily C member 27"/>
    <property type="match status" value="1"/>
</dbReference>
<proteinExistence type="predicted"/>
<sequence>MFDSLFSSLIDTNENGGVPPVNNLSNLNFTIEQVEAINRLRNNKDNFERLGLRHNCTKEDVLTAYKRLAKLLHPDKSEAPGSEDAFKLLLNAKTELLNRFDK</sequence>
<dbReference type="Proteomes" id="UP000663881">
    <property type="component" value="Unassembled WGS sequence"/>
</dbReference>
<dbReference type="InterPro" id="IPR001623">
    <property type="entry name" value="DnaJ_domain"/>
</dbReference>
<dbReference type="PANTHER" id="PTHR43908">
    <property type="entry name" value="AT29763P-RELATED"/>
    <property type="match status" value="1"/>
</dbReference>
<dbReference type="Gene3D" id="1.10.287.110">
    <property type="entry name" value="DnaJ domain"/>
    <property type="match status" value="1"/>
</dbReference>
<dbReference type="InterPro" id="IPR051100">
    <property type="entry name" value="DnaJ_subfamily_B/C"/>
</dbReference>
<dbReference type="Pfam" id="PF00226">
    <property type="entry name" value="DnaJ"/>
    <property type="match status" value="1"/>
</dbReference>
<evidence type="ECO:0000313" key="3">
    <source>
        <dbReference type="Proteomes" id="UP000663881"/>
    </source>
</evidence>
<gene>
    <name evidence="2" type="ORF">OKA104_LOCUS54900</name>
</gene>
<feature type="domain" description="J" evidence="1">
    <location>
        <begin position="45"/>
        <end position="102"/>
    </location>
</feature>
<evidence type="ECO:0000313" key="2">
    <source>
        <dbReference type="EMBL" id="CAF4464718.1"/>
    </source>
</evidence>
<organism evidence="2 3">
    <name type="scientific">Adineta steineri</name>
    <dbReference type="NCBI Taxonomy" id="433720"/>
    <lineage>
        <taxon>Eukaryota</taxon>
        <taxon>Metazoa</taxon>
        <taxon>Spiralia</taxon>
        <taxon>Gnathifera</taxon>
        <taxon>Rotifera</taxon>
        <taxon>Eurotatoria</taxon>
        <taxon>Bdelloidea</taxon>
        <taxon>Adinetida</taxon>
        <taxon>Adinetidae</taxon>
        <taxon>Adineta</taxon>
    </lineage>
</organism>
<dbReference type="CDD" id="cd06257">
    <property type="entry name" value="DnaJ"/>
    <property type="match status" value="1"/>
</dbReference>
<protein>
    <recommendedName>
        <fullName evidence="1">J domain-containing protein</fullName>
    </recommendedName>
</protein>